<dbReference type="InterPro" id="IPR016161">
    <property type="entry name" value="Ald_DH/histidinol_DH"/>
</dbReference>
<dbReference type="PANTHER" id="PTHR43570:SF16">
    <property type="entry name" value="ALDEHYDE DEHYDROGENASE TYPE III, ISOFORM Q"/>
    <property type="match status" value="1"/>
</dbReference>
<dbReference type="PROSITE" id="PS00070">
    <property type="entry name" value="ALDEHYDE_DEHYDR_CYS"/>
    <property type="match status" value="1"/>
</dbReference>
<accession>A0AA43KH49</accession>
<dbReference type="InterPro" id="IPR016160">
    <property type="entry name" value="Ald_DH_CS_CYS"/>
</dbReference>
<dbReference type="Pfam" id="PF00171">
    <property type="entry name" value="Aldedh"/>
    <property type="match status" value="1"/>
</dbReference>
<keyword evidence="2 4" id="KW-0560">Oxidoreductase</keyword>
<dbReference type="InterPro" id="IPR015590">
    <property type="entry name" value="Aldehyde_DH_dom"/>
</dbReference>
<proteinExistence type="inferred from homology"/>
<dbReference type="CDD" id="cd07136">
    <property type="entry name" value="ALDH_YwdH-P39616"/>
    <property type="match status" value="1"/>
</dbReference>
<dbReference type="GO" id="GO:0005737">
    <property type="term" value="C:cytoplasm"/>
    <property type="evidence" value="ECO:0007669"/>
    <property type="project" value="TreeGrafter"/>
</dbReference>
<dbReference type="Gene3D" id="3.40.309.10">
    <property type="entry name" value="Aldehyde Dehydrogenase, Chain A, domain 2"/>
    <property type="match status" value="1"/>
</dbReference>
<dbReference type="EMBL" id="JANQDL010000113">
    <property type="protein sequence ID" value="MDH6065490.1"/>
    <property type="molecule type" value="Genomic_DNA"/>
</dbReference>
<evidence type="ECO:0000256" key="7">
    <source>
        <dbReference type="RuleBase" id="RU003345"/>
    </source>
</evidence>
<dbReference type="GO" id="GO:0004029">
    <property type="term" value="F:aldehyde dehydrogenase (NAD+) activity"/>
    <property type="evidence" value="ECO:0007669"/>
    <property type="project" value="TreeGrafter"/>
</dbReference>
<dbReference type="Proteomes" id="UP001159370">
    <property type="component" value="Unassembled WGS sequence"/>
</dbReference>
<dbReference type="InterPro" id="IPR016162">
    <property type="entry name" value="Ald_DH_N"/>
</dbReference>
<dbReference type="SUPFAM" id="SSF53720">
    <property type="entry name" value="ALDH-like"/>
    <property type="match status" value="1"/>
</dbReference>
<evidence type="ECO:0000256" key="5">
    <source>
        <dbReference type="PIRSR" id="PIRSR036492-1"/>
    </source>
</evidence>
<dbReference type="InterPro" id="IPR016163">
    <property type="entry name" value="Ald_DH_C"/>
</dbReference>
<dbReference type="InterPro" id="IPR012394">
    <property type="entry name" value="Aldehyde_DH_NAD(P)"/>
</dbReference>
<evidence type="ECO:0000256" key="6">
    <source>
        <dbReference type="PROSITE-ProRule" id="PRU10007"/>
    </source>
</evidence>
<evidence type="ECO:0000313" key="9">
    <source>
        <dbReference type="EMBL" id="MDH6065490.1"/>
    </source>
</evidence>
<comment type="similarity">
    <text evidence="1 4 7">Belongs to the aldehyde dehydrogenase family.</text>
</comment>
<dbReference type="GeneID" id="83684964"/>
<feature type="active site" evidence="5">
    <location>
        <position position="248"/>
    </location>
</feature>
<sequence length="460" mass="51022">MINNELANVAAIIGKQRDFFKTGKTKDLSFRLQQLKILKQAILENEKAIIQALQADLHKPEFEAYATEINVITEIDYAIKNLKNWTKTKKAAVPWKFFPYSAKIYPEPLGVVLIIGPWNYPLQLIISPLVGAMAAGNCTILKPSEIAGHTSSVVAEVIGKYFPPNYIAVVEGGVETSQKLLAEKFDHIFFTGGTAIGKIVMEAAAKHLTPVTLELGGKSPCIIDTEINLEHAARRIAWGKFINAGQTCIAPDYLLVNHKIKKDLVDSIKKCLTEFYGDNPATSPDYARIISKKQFDRLANLIKNGEIIIGGETNPQELYIAPTILDDVSLTDPVMQEEIFGPILPIVEYTDIKEAIALINSRSKPLALYLFTQNKNLQEQVLQQTSSGGVCLNDTIMQVGLSSLPFGGVGDSGIGSYHGKASFDTFSHYKSVLTNYFWLDLNWRYAPYKNKLSQLKLIIR</sequence>
<feature type="domain" description="Aldehyde dehydrogenase" evidence="8">
    <location>
        <begin position="7"/>
        <end position="432"/>
    </location>
</feature>
<comment type="caution">
    <text evidence="9">The sequence shown here is derived from an EMBL/GenBank/DDBJ whole genome shotgun (WGS) entry which is preliminary data.</text>
</comment>
<evidence type="ECO:0000256" key="3">
    <source>
        <dbReference type="ARBA" id="ARBA00023027"/>
    </source>
</evidence>
<feature type="active site" evidence="5 6">
    <location>
        <position position="214"/>
    </location>
</feature>
<name>A0AA43KH49_9CYAN</name>
<dbReference type="RefSeq" id="WP_280652777.1">
    <property type="nucleotide sequence ID" value="NZ_JANQDL010000113.1"/>
</dbReference>
<dbReference type="FunFam" id="3.40.309.10:FF:000003">
    <property type="entry name" value="Aldehyde dehydrogenase"/>
    <property type="match status" value="1"/>
</dbReference>
<evidence type="ECO:0000313" key="10">
    <source>
        <dbReference type="Proteomes" id="UP001159370"/>
    </source>
</evidence>
<dbReference type="Gene3D" id="3.40.605.10">
    <property type="entry name" value="Aldehyde Dehydrogenase, Chain A, domain 1"/>
    <property type="match status" value="1"/>
</dbReference>
<evidence type="ECO:0000256" key="4">
    <source>
        <dbReference type="PIRNR" id="PIRNR036492"/>
    </source>
</evidence>
<dbReference type="AlphaFoldDB" id="A0AA43KH49"/>
<dbReference type="GO" id="GO:0006081">
    <property type="term" value="P:aldehyde metabolic process"/>
    <property type="evidence" value="ECO:0007669"/>
    <property type="project" value="InterPro"/>
</dbReference>
<reference evidence="9 10" key="1">
    <citation type="journal article" date="2023" name="J. Phycol.">
        <title>Chrysosporum ovalisporum is synonymous with the true-branching cyanobacterium Umezakia natans (Nostocales/Aphanizomenonaceae).</title>
        <authorList>
            <person name="McGregor G.B."/>
            <person name="Sendall B.C."/>
            <person name="Niiyama Y."/>
            <person name="Tuji A."/>
            <person name="Willis A."/>
        </authorList>
    </citation>
    <scope>NUCLEOTIDE SEQUENCE [LARGE SCALE GENOMIC DNA]</scope>
    <source>
        <strain evidence="9 10">FSS-62</strain>
    </source>
</reference>
<evidence type="ECO:0000256" key="1">
    <source>
        <dbReference type="ARBA" id="ARBA00009986"/>
    </source>
</evidence>
<dbReference type="PANTHER" id="PTHR43570">
    <property type="entry name" value="ALDEHYDE DEHYDROGENASE"/>
    <property type="match status" value="1"/>
</dbReference>
<evidence type="ECO:0000259" key="8">
    <source>
        <dbReference type="Pfam" id="PF00171"/>
    </source>
</evidence>
<gene>
    <name evidence="9" type="ORF">NWP23_17375</name>
</gene>
<evidence type="ECO:0000256" key="2">
    <source>
        <dbReference type="ARBA" id="ARBA00023002"/>
    </source>
</evidence>
<dbReference type="PROSITE" id="PS00687">
    <property type="entry name" value="ALDEHYDE_DEHYDR_GLU"/>
    <property type="match status" value="1"/>
</dbReference>
<organism evidence="9 10">
    <name type="scientific">Umezakia ovalisporum FSS-62</name>
    <dbReference type="NCBI Taxonomy" id="2971776"/>
    <lineage>
        <taxon>Bacteria</taxon>
        <taxon>Bacillati</taxon>
        <taxon>Cyanobacteriota</taxon>
        <taxon>Cyanophyceae</taxon>
        <taxon>Nostocales</taxon>
        <taxon>Nodulariaceae</taxon>
        <taxon>Umezakia</taxon>
    </lineage>
</organism>
<protein>
    <recommendedName>
        <fullName evidence="4">Aldehyde dehydrogenase</fullName>
    </recommendedName>
</protein>
<dbReference type="PIRSF" id="PIRSF036492">
    <property type="entry name" value="ALDH"/>
    <property type="match status" value="1"/>
</dbReference>
<dbReference type="FunFam" id="3.40.605.10:FF:000004">
    <property type="entry name" value="Aldehyde dehydrogenase"/>
    <property type="match status" value="1"/>
</dbReference>
<keyword evidence="3" id="KW-0520">NAD</keyword>
<dbReference type="InterPro" id="IPR029510">
    <property type="entry name" value="Ald_DH_CS_GLU"/>
</dbReference>